<evidence type="ECO:0000313" key="2">
    <source>
        <dbReference type="EMBL" id="RAP36630.1"/>
    </source>
</evidence>
<sequence length="756" mass="85441">MAGQNQKPLLRNKKNIIVMDNLKKPWQELQALYIRKQYCSQAKSPESIACEKTIASLNPESVSKALPIAVDKTTPNPFPRDQKLYDFCNNLARQLLAKNPLEDEDIRNISRAVLIANQHHLLAFLNDSHNGSERDFLSFIFWKICLLKGAKKGEEQTTILKNQFNKILWNTFEELSFAKIAIDYSTVSEKLLMERRDTIGDYLTEDKIREYEEAGFVIQKVNVVPEKFTPKIIKIDAQKEQMIQNAKNIDRNSTIVIDAQTNKVLAVLLKNAINKEEKESVSTSLQELPLTVFAGGSDLNRKIRQQNPGKPIGSASFGYIRHYAGQENHLAYHTFNTQPLLKKLGLLSDKLNLQFKMLLPATFRQTAKAMIPFKKAGLMLTPDNIYTTVQYNRGAKQDLHRDTDPANYSVILGVSLNPKAAMGAGTCFFEWNDPVTSQILRFNLDDCDALIADTDYLHCVYGSSAGAKKADFTTDRASLVFYTHNGLKRSRVFYGYDSDAEHYPIPKETIMKNDPQGERITVLARDYTIPYDSENPEHKDEKTKSISKTTWYKRRRAKKTNENNERTIESAKLLSSLFEKAEDLAPSDEERSTVMSTVCDNEDEESQSVFRAAKRRRKDKEPESEILEMSTNSECSDPEMEDAIEICAQTLTALSASQNKDVFSTELPITRKQRGMITTSYSGTLFNTNLPITRNQRGMISTSCSSTLFNANLPITRSQRGMVTTSYSGTLFNEQAPAQASTSTADLDIEANDLQL</sequence>
<gene>
    <name evidence="2" type="ORF">B1207_07440</name>
</gene>
<dbReference type="RefSeq" id="WP_112219362.1">
    <property type="nucleotide sequence ID" value="NZ_MVJN01000005.1"/>
</dbReference>
<evidence type="ECO:0000256" key="1">
    <source>
        <dbReference type="SAM" id="MobiDB-lite"/>
    </source>
</evidence>
<accession>A0A364LJE7</accession>
<feature type="compositionally biased region" description="Basic and acidic residues" evidence="1">
    <location>
        <begin position="583"/>
        <end position="592"/>
    </location>
</feature>
<feature type="region of interest" description="Disordered" evidence="1">
    <location>
        <begin position="583"/>
        <end position="637"/>
    </location>
</feature>
<dbReference type="EMBL" id="MVJN01000005">
    <property type="protein sequence ID" value="RAP36630.1"/>
    <property type="molecule type" value="Genomic_DNA"/>
</dbReference>
<evidence type="ECO:0000313" key="3">
    <source>
        <dbReference type="Proteomes" id="UP000249458"/>
    </source>
</evidence>
<proteinExistence type="predicted"/>
<comment type="caution">
    <text evidence="2">The sequence shown here is derived from an EMBL/GenBank/DDBJ whole genome shotgun (WGS) entry which is preliminary data.</text>
</comment>
<protein>
    <submittedName>
        <fullName evidence="2">Uncharacterized protein</fullName>
    </submittedName>
</protein>
<reference evidence="2 3" key="1">
    <citation type="submission" date="2017-02" db="EMBL/GenBank/DDBJ databases">
        <title>Legionella quilivanii strain from human: case report and whole genome sequencing analysis.</title>
        <authorList>
            <person name="Lalancette C."/>
            <person name="Leduc J.-M."/>
            <person name="Levesque S."/>
            <person name="Fournier E."/>
            <person name="Saoud J."/>
            <person name="Faucher S.P."/>
            <person name="Bernard K."/>
            <person name="Martineau C."/>
            <person name="Longtin J."/>
        </authorList>
    </citation>
    <scope>NUCLEOTIDE SEQUENCE [LARGE SCALE GENOMIC DNA]</scope>
    <source>
        <strain evidence="2 3">ID143958</strain>
    </source>
</reference>
<name>A0A364LJE7_9GAMM</name>
<dbReference type="Proteomes" id="UP000249458">
    <property type="component" value="Unassembled WGS sequence"/>
</dbReference>
<dbReference type="AlphaFoldDB" id="A0A364LJE7"/>
<organism evidence="2 3">
    <name type="scientific">Legionella quinlivanii</name>
    <dbReference type="NCBI Taxonomy" id="45073"/>
    <lineage>
        <taxon>Bacteria</taxon>
        <taxon>Pseudomonadati</taxon>
        <taxon>Pseudomonadota</taxon>
        <taxon>Gammaproteobacteria</taxon>
        <taxon>Legionellales</taxon>
        <taxon>Legionellaceae</taxon>
        <taxon>Legionella</taxon>
    </lineage>
</organism>